<accession>A0A8S5QNP5</accession>
<sequence>MKKSNNKRVVKVKGGGSNLSNLLHNMPVKNISLIYNLIASYGKKGWRGGYKFTSNPITA</sequence>
<organism evidence="1">
    <name type="scientific">Siphoviridae sp. ctWhx86</name>
    <dbReference type="NCBI Taxonomy" id="2826362"/>
    <lineage>
        <taxon>Viruses</taxon>
        <taxon>Duplodnaviria</taxon>
        <taxon>Heunggongvirae</taxon>
        <taxon>Uroviricota</taxon>
        <taxon>Caudoviricetes</taxon>
    </lineage>
</organism>
<protein>
    <submittedName>
        <fullName evidence="1">Uncharacterized protein</fullName>
    </submittedName>
</protein>
<evidence type="ECO:0000313" key="1">
    <source>
        <dbReference type="EMBL" id="DAE20854.1"/>
    </source>
</evidence>
<proteinExistence type="predicted"/>
<reference evidence="1" key="1">
    <citation type="journal article" date="2021" name="Proc. Natl. Acad. Sci. U.S.A.">
        <title>A Catalog of Tens of Thousands of Viruses from Human Metagenomes Reveals Hidden Associations with Chronic Diseases.</title>
        <authorList>
            <person name="Tisza M.J."/>
            <person name="Buck C.B."/>
        </authorList>
    </citation>
    <scope>NUCLEOTIDE SEQUENCE</scope>
    <source>
        <strain evidence="1">CtWhx86</strain>
    </source>
</reference>
<name>A0A8S5QNP5_9CAUD</name>
<dbReference type="EMBL" id="BK015702">
    <property type="protein sequence ID" value="DAE20854.1"/>
    <property type="molecule type" value="Genomic_DNA"/>
</dbReference>